<dbReference type="PANTHER" id="PTHR12480:SF19">
    <property type="entry name" value="CUPIN-LIKE DOMAIN-CONTAINING PROTEIN"/>
    <property type="match status" value="1"/>
</dbReference>
<dbReference type="GO" id="GO:0016706">
    <property type="term" value="F:2-oxoglutarate-dependent dioxygenase activity"/>
    <property type="evidence" value="ECO:0007669"/>
    <property type="project" value="TreeGrafter"/>
</dbReference>
<comment type="caution">
    <text evidence="1">The sequence shown here is derived from an EMBL/GenBank/DDBJ whole genome shotgun (WGS) entry which is preliminary data.</text>
</comment>
<dbReference type="AlphaFoldDB" id="A0A9P0NSP2"/>
<dbReference type="OrthoDB" id="10063099at2759"/>
<dbReference type="SUPFAM" id="SSF51197">
    <property type="entry name" value="Clavaminate synthase-like"/>
    <property type="match status" value="1"/>
</dbReference>
<dbReference type="EMBL" id="CAKOFQ010006653">
    <property type="protein sequence ID" value="CAH1954347.1"/>
    <property type="molecule type" value="Genomic_DNA"/>
</dbReference>
<evidence type="ECO:0000313" key="1">
    <source>
        <dbReference type="EMBL" id="CAH1954347.1"/>
    </source>
</evidence>
<dbReference type="PANTHER" id="PTHR12480">
    <property type="entry name" value="ARGININE DEMETHYLASE AND LYSYL-HYDROXYLASE JMJD"/>
    <property type="match status" value="1"/>
</dbReference>
<accession>A0A9P0NSP2</accession>
<protein>
    <submittedName>
        <fullName evidence="1">Uncharacterized protein</fullName>
    </submittedName>
</protein>
<dbReference type="Gene3D" id="2.60.120.650">
    <property type="entry name" value="Cupin"/>
    <property type="match status" value="1"/>
</dbReference>
<dbReference type="InterPro" id="IPR050910">
    <property type="entry name" value="JMJD6_ArgDemeth/LysHydrox"/>
</dbReference>
<evidence type="ECO:0000313" key="2">
    <source>
        <dbReference type="Proteomes" id="UP001152888"/>
    </source>
</evidence>
<reference evidence="1" key="1">
    <citation type="submission" date="2022-03" db="EMBL/GenBank/DDBJ databases">
        <authorList>
            <person name="Sayadi A."/>
        </authorList>
    </citation>
    <scope>NUCLEOTIDE SEQUENCE</scope>
</reference>
<proteinExistence type="predicted"/>
<dbReference type="Proteomes" id="UP001152888">
    <property type="component" value="Unassembled WGS sequence"/>
</dbReference>
<sequence>MKKEYPLVVEGDWKKIEAELMKSRVGPKIIDHYFLYAHKGKIKIFIYLVFLGFILNKSSLIQSSRQCILDMPSVASKAFREPESCEFCEHTKEVDKVTNISPNEFLEFYSKPFRPVVVADGATNWSALQTFSFNFFKELHQKVQLDKSEVKNCQFFPYKTDFKYLSEVFNMSESRANLEPGEKPWYVGWSNCNENSGKVLQQYYSKPYFLGNNSEDIALSWIFMGGPGFGAQMHVDNVHYPSWQAQLKGKKLWRLAPPPECYLSCHKMEVIVEPGEIIAVDTNKWYHQTIVLPGEISITIGAEFD</sequence>
<gene>
    <name evidence="1" type="ORF">ACAOBT_LOCUS502</name>
</gene>
<keyword evidence="2" id="KW-1185">Reference proteome</keyword>
<name>A0A9P0NSP2_ACAOB</name>
<organism evidence="1 2">
    <name type="scientific">Acanthoscelides obtectus</name>
    <name type="common">Bean weevil</name>
    <name type="synonym">Bruchus obtectus</name>
    <dbReference type="NCBI Taxonomy" id="200917"/>
    <lineage>
        <taxon>Eukaryota</taxon>
        <taxon>Metazoa</taxon>
        <taxon>Ecdysozoa</taxon>
        <taxon>Arthropoda</taxon>
        <taxon>Hexapoda</taxon>
        <taxon>Insecta</taxon>
        <taxon>Pterygota</taxon>
        <taxon>Neoptera</taxon>
        <taxon>Endopterygota</taxon>
        <taxon>Coleoptera</taxon>
        <taxon>Polyphaga</taxon>
        <taxon>Cucujiformia</taxon>
        <taxon>Chrysomeloidea</taxon>
        <taxon>Chrysomelidae</taxon>
        <taxon>Bruchinae</taxon>
        <taxon>Bruchini</taxon>
        <taxon>Acanthoscelides</taxon>
    </lineage>
</organism>